<sequence>MKKYVVNKVEDNEHIYLITLLDYQTLITKSLKTLKLTLIGNNKKILIDAAIYSGMNEYRFIEATLTNEGTINFKNYKYVSIDERKLEFANKILKNNPLFLKTSILSNAKIREILQA</sequence>
<dbReference type="EMBL" id="CP001047">
    <property type="protein sequence ID" value="ACF07429.1"/>
    <property type="molecule type" value="Genomic_DNA"/>
</dbReference>
<protein>
    <submittedName>
        <fullName evidence="1">Uncharacterized protein</fullName>
    </submittedName>
</protein>
<name>B3PN27_META1</name>
<dbReference type="eggNOG" id="ENOG5033P57">
    <property type="taxonomic scope" value="Bacteria"/>
</dbReference>
<reference evidence="1 2" key="1">
    <citation type="journal article" date="2008" name="Infect. Immun.">
        <title>Genome of Mycoplasma arthritidis.</title>
        <authorList>
            <person name="Dybvig K."/>
            <person name="Zuhua C."/>
            <person name="Lao P."/>
            <person name="Jordan D.S."/>
            <person name="French C.T."/>
            <person name="Tu A.H."/>
            <person name="Loraine A.E."/>
        </authorList>
    </citation>
    <scope>NUCLEOTIDE SEQUENCE [LARGE SCALE GENOMIC DNA]</scope>
    <source>
        <strain evidence="1 2">158L3-1</strain>
    </source>
</reference>
<organism evidence="1 2">
    <name type="scientific">Metamycoplasma arthritidis (strain 158L3-1)</name>
    <name type="common">Mycoplasma arthritidis</name>
    <dbReference type="NCBI Taxonomy" id="243272"/>
    <lineage>
        <taxon>Bacteria</taxon>
        <taxon>Bacillati</taxon>
        <taxon>Mycoplasmatota</taxon>
        <taxon>Mycoplasmoidales</taxon>
        <taxon>Metamycoplasmataceae</taxon>
        <taxon>Metamycoplasma</taxon>
    </lineage>
</organism>
<evidence type="ECO:0000313" key="1">
    <source>
        <dbReference type="EMBL" id="ACF07429.1"/>
    </source>
</evidence>
<dbReference type="RefSeq" id="WP_012498386.1">
    <property type="nucleotide sequence ID" value="NC_011025.1"/>
</dbReference>
<dbReference type="Proteomes" id="UP000008812">
    <property type="component" value="Chromosome"/>
</dbReference>
<dbReference type="InterPro" id="IPR031834">
    <property type="entry name" value="RnlB/LsoB_antitoxin"/>
</dbReference>
<dbReference type="HOGENOM" id="CLU_2106675_0_0_14"/>
<accession>B3PN27</accession>
<dbReference type="Pfam" id="PF15933">
    <property type="entry name" value="RnlB_antitoxin"/>
    <property type="match status" value="1"/>
</dbReference>
<dbReference type="KEGG" id="mat:MARTH_orf659"/>
<evidence type="ECO:0000313" key="2">
    <source>
        <dbReference type="Proteomes" id="UP000008812"/>
    </source>
</evidence>
<keyword evidence="2" id="KW-1185">Reference proteome</keyword>
<proteinExistence type="predicted"/>
<gene>
    <name evidence="1" type="ordered locus">MARTH_orf659</name>
</gene>
<dbReference type="AlphaFoldDB" id="B3PN27"/>